<evidence type="ECO:0000313" key="1">
    <source>
        <dbReference type="EMBL" id="GCC44102.1"/>
    </source>
</evidence>
<comment type="caution">
    <text evidence="1">The sequence shown here is derived from an EMBL/GenBank/DDBJ whole genome shotgun (WGS) entry which is preliminary data.</text>
</comment>
<dbReference type="AlphaFoldDB" id="A0A401TNB3"/>
<protein>
    <submittedName>
        <fullName evidence="1">Uncharacterized protein</fullName>
    </submittedName>
</protein>
<evidence type="ECO:0000313" key="2">
    <source>
        <dbReference type="Proteomes" id="UP000287033"/>
    </source>
</evidence>
<proteinExistence type="predicted"/>
<gene>
    <name evidence="1" type="ORF">chiPu_0028149</name>
</gene>
<feature type="non-terminal residue" evidence="1">
    <location>
        <position position="64"/>
    </location>
</feature>
<keyword evidence="2" id="KW-1185">Reference proteome</keyword>
<reference evidence="1 2" key="1">
    <citation type="journal article" date="2018" name="Nat. Ecol. Evol.">
        <title>Shark genomes provide insights into elasmobranch evolution and the origin of vertebrates.</title>
        <authorList>
            <person name="Hara Y"/>
            <person name="Yamaguchi K"/>
            <person name="Onimaru K"/>
            <person name="Kadota M"/>
            <person name="Koyanagi M"/>
            <person name="Keeley SD"/>
            <person name="Tatsumi K"/>
            <person name="Tanaka K"/>
            <person name="Motone F"/>
            <person name="Kageyama Y"/>
            <person name="Nozu R"/>
            <person name="Adachi N"/>
            <person name="Nishimura O"/>
            <person name="Nakagawa R"/>
            <person name="Tanegashima C"/>
            <person name="Kiyatake I"/>
            <person name="Matsumoto R"/>
            <person name="Murakumo K"/>
            <person name="Nishida K"/>
            <person name="Terakita A"/>
            <person name="Kuratani S"/>
            <person name="Sato K"/>
            <person name="Hyodo S Kuraku.S."/>
        </authorList>
    </citation>
    <scope>NUCLEOTIDE SEQUENCE [LARGE SCALE GENOMIC DNA]</scope>
</reference>
<accession>A0A401TNB3</accession>
<sequence length="64" mass="7315">MERFGHRTCFEFSHPCPEAGDRRLDQVLGGELAHDFQLQMERLRGHVLGVRPKRLQGDSVVNGQ</sequence>
<dbReference type="EMBL" id="BEZZ01124243">
    <property type="protein sequence ID" value="GCC44102.1"/>
    <property type="molecule type" value="Genomic_DNA"/>
</dbReference>
<dbReference type="Proteomes" id="UP000287033">
    <property type="component" value="Unassembled WGS sequence"/>
</dbReference>
<name>A0A401TNB3_CHIPU</name>
<organism evidence="1 2">
    <name type="scientific">Chiloscyllium punctatum</name>
    <name type="common">Brownbanded bambooshark</name>
    <name type="synonym">Hemiscyllium punctatum</name>
    <dbReference type="NCBI Taxonomy" id="137246"/>
    <lineage>
        <taxon>Eukaryota</taxon>
        <taxon>Metazoa</taxon>
        <taxon>Chordata</taxon>
        <taxon>Craniata</taxon>
        <taxon>Vertebrata</taxon>
        <taxon>Chondrichthyes</taxon>
        <taxon>Elasmobranchii</taxon>
        <taxon>Galeomorphii</taxon>
        <taxon>Galeoidea</taxon>
        <taxon>Orectolobiformes</taxon>
        <taxon>Hemiscylliidae</taxon>
        <taxon>Chiloscyllium</taxon>
    </lineage>
</organism>